<organism evidence="2 3">
    <name type="scientific">Peribacillus frigoritolerans</name>
    <dbReference type="NCBI Taxonomy" id="450367"/>
    <lineage>
        <taxon>Bacteria</taxon>
        <taxon>Bacillati</taxon>
        <taxon>Bacillota</taxon>
        <taxon>Bacilli</taxon>
        <taxon>Bacillales</taxon>
        <taxon>Bacillaceae</taxon>
        <taxon>Peribacillus</taxon>
    </lineage>
</organism>
<dbReference type="InterPro" id="IPR029062">
    <property type="entry name" value="Class_I_gatase-like"/>
</dbReference>
<feature type="domain" description="DJ-1/PfpI" evidence="1">
    <location>
        <begin position="2"/>
        <end position="181"/>
    </location>
</feature>
<comment type="caution">
    <text evidence="2">The sequence shown here is derived from an EMBL/GenBank/DDBJ whole genome shotgun (WGS) entry which is preliminary data.</text>
</comment>
<protein>
    <submittedName>
        <fullName evidence="2">DJ-1/PfpI family protein</fullName>
    </submittedName>
</protein>
<dbReference type="GO" id="GO:0006355">
    <property type="term" value="P:regulation of DNA-templated transcription"/>
    <property type="evidence" value="ECO:0007669"/>
    <property type="project" value="TreeGrafter"/>
</dbReference>
<dbReference type="Gene3D" id="3.40.50.880">
    <property type="match status" value="1"/>
</dbReference>
<dbReference type="Pfam" id="PF01965">
    <property type="entry name" value="DJ-1_PfpI"/>
    <property type="match status" value="1"/>
</dbReference>
<dbReference type="Proteomes" id="UP001178275">
    <property type="component" value="Unassembled WGS sequence"/>
</dbReference>
<name>A0AA90P5X2_9BACI</name>
<evidence type="ECO:0000313" key="3">
    <source>
        <dbReference type="Proteomes" id="UP001178275"/>
    </source>
</evidence>
<dbReference type="InterPro" id="IPR052158">
    <property type="entry name" value="INH-QAR"/>
</dbReference>
<evidence type="ECO:0000259" key="1">
    <source>
        <dbReference type="Pfam" id="PF01965"/>
    </source>
</evidence>
<dbReference type="EMBL" id="JAUUTW010000040">
    <property type="protein sequence ID" value="MDP1454164.1"/>
    <property type="molecule type" value="Genomic_DNA"/>
</dbReference>
<evidence type="ECO:0000313" key="2">
    <source>
        <dbReference type="EMBL" id="MDP1454164.1"/>
    </source>
</evidence>
<reference evidence="2" key="1">
    <citation type="submission" date="2023-07" db="EMBL/GenBank/DDBJ databases">
        <title>Murine gut Bacillus species.</title>
        <authorList>
            <person name="Gutman E."/>
            <person name="Hashuel R."/>
            <person name="Litvak Y."/>
        </authorList>
    </citation>
    <scope>NUCLEOTIDE SEQUENCE</scope>
    <source>
        <strain evidence="2">RU293</strain>
    </source>
</reference>
<dbReference type="PANTHER" id="PTHR43130">
    <property type="entry name" value="ARAC-FAMILY TRANSCRIPTIONAL REGULATOR"/>
    <property type="match status" value="1"/>
</dbReference>
<dbReference type="PANTHER" id="PTHR43130:SF2">
    <property type="entry name" value="DJ-1_PFPI DOMAIN-CONTAINING PROTEIN"/>
    <property type="match status" value="1"/>
</dbReference>
<dbReference type="RefSeq" id="WP_305162473.1">
    <property type="nucleotide sequence ID" value="NZ_JAUUTW010000040.1"/>
</dbReference>
<dbReference type="SUPFAM" id="SSF52317">
    <property type="entry name" value="Class I glutamine amidotransferase-like"/>
    <property type="match status" value="1"/>
</dbReference>
<proteinExistence type="predicted"/>
<gene>
    <name evidence="2" type="ORF">Q8G36_24820</name>
</gene>
<dbReference type="InterPro" id="IPR002818">
    <property type="entry name" value="DJ-1/PfpI"/>
</dbReference>
<accession>A0AA90P5X2</accession>
<sequence length="215" mass="22839">MKFQIVLFDGFDLMDAIAPFEVFAAAAILSPENVIVELVTAEGKRLVKSGVNDVGIEATGVIDPNAEGVILVPGGAGDMYGDGPNSIVTKLKKASETKLKTLLQKAAQNPNITLTTVCGGSTLLGMMGLLNGRHAVTHHMGMDALPAMGARPVYARIVDDGNLVSSGGVTSGIDIAIYTIEQKLGPKIAHYLEKVFEFERRGTVWSNKGQEPRFN</sequence>
<dbReference type="AlphaFoldDB" id="A0AA90P5X2"/>